<dbReference type="Gene3D" id="3.30.1540.10">
    <property type="entry name" value="formyl-coa transferase, domain 3"/>
    <property type="match status" value="1"/>
</dbReference>
<gene>
    <name evidence="3" type="ORF">CLV72_101989</name>
</gene>
<keyword evidence="1 3" id="KW-0808">Transferase</keyword>
<evidence type="ECO:0000256" key="2">
    <source>
        <dbReference type="SAM" id="MobiDB-lite"/>
    </source>
</evidence>
<dbReference type="PANTHER" id="PTHR48207:SF4">
    <property type="entry name" value="BLL6097 PROTEIN"/>
    <property type="match status" value="1"/>
</dbReference>
<dbReference type="Gene3D" id="3.40.50.10540">
    <property type="entry name" value="Crotonobetainyl-coa:carnitine coa-transferase, domain 1"/>
    <property type="match status" value="2"/>
</dbReference>
<evidence type="ECO:0000313" key="4">
    <source>
        <dbReference type="Proteomes" id="UP000237846"/>
    </source>
</evidence>
<dbReference type="SUPFAM" id="SSF89796">
    <property type="entry name" value="CoA-transferase family III (CaiB/BaiF)"/>
    <property type="match status" value="2"/>
</dbReference>
<evidence type="ECO:0000313" key="3">
    <source>
        <dbReference type="EMBL" id="PRY02387.1"/>
    </source>
</evidence>
<feature type="region of interest" description="Disordered" evidence="2">
    <location>
        <begin position="313"/>
        <end position="346"/>
    </location>
</feature>
<dbReference type="AlphaFoldDB" id="A0A2T0QEM9"/>
<dbReference type="InterPro" id="IPR023606">
    <property type="entry name" value="CoA-Trfase_III_dom_1_sf"/>
</dbReference>
<reference evidence="3 4" key="1">
    <citation type="submission" date="2018-03" db="EMBL/GenBank/DDBJ databases">
        <title>Genomic Encyclopedia of Archaeal and Bacterial Type Strains, Phase II (KMG-II): from individual species to whole genera.</title>
        <authorList>
            <person name="Goeker M."/>
        </authorList>
    </citation>
    <scope>NUCLEOTIDE SEQUENCE [LARGE SCALE GENOMIC DNA]</scope>
    <source>
        <strain evidence="3 4">DSM 45601</strain>
    </source>
</reference>
<accession>A0A2T0QEM9</accession>
<dbReference type="InterPro" id="IPR003673">
    <property type="entry name" value="CoA-Trfase_fam_III"/>
</dbReference>
<feature type="compositionally biased region" description="Basic and acidic residues" evidence="2">
    <location>
        <begin position="204"/>
        <end position="217"/>
    </location>
</feature>
<dbReference type="GO" id="GO:0008410">
    <property type="term" value="F:CoA-transferase activity"/>
    <property type="evidence" value="ECO:0007669"/>
    <property type="project" value="TreeGrafter"/>
</dbReference>
<proteinExistence type="predicted"/>
<comment type="caution">
    <text evidence="3">The sequence shown here is derived from an EMBL/GenBank/DDBJ whole genome shotgun (WGS) entry which is preliminary data.</text>
</comment>
<protein>
    <submittedName>
        <fullName evidence="3">CoA transferase family III</fullName>
    </submittedName>
</protein>
<dbReference type="InterPro" id="IPR044855">
    <property type="entry name" value="CoA-Trfase_III_dom3_sf"/>
</dbReference>
<dbReference type="Proteomes" id="UP000237846">
    <property type="component" value="Unassembled WGS sequence"/>
</dbReference>
<sequence>MGGAVGERASGAVPGRADAAAWWTGDAARPLAGTAARVLGGSTAARVAAARLRAMGCAVERVDGPPPGEAPAGWIEATSIPAAGGGPLPGCAIGWSGPVGAVLAGERDVQAACGIAQVHGRAAGGPRELGVDYASVCAGVLAAQALAASVLALLRGGPVLRAATSVAQAALLAVTQYVAAATASGGGGSTGDDAAPPGTGPGDASERRERTPPFRSADGVRFEIETLDAEAWLRFWTALGAPRAAVAAGWPAFQSRFATAVCPLPPELAACAAALPYRRLLDAATAGGVSAVPVRGADAPALPVPASEWRLGRTSAGRDRCDGASGGRAYGESGAPEHPLPPLPPDGRAPLAGLRVVEATTRVQGPLAGHLLGLLGAEAVRLEPPGGDPMRGVPPLVGDRSARFLALNRNKGAVEADLKTAAGRRAALRLIASADLFLHNWPPGRAERLGLGSARLAAVRPSLVHVHTGGWADTMPHPQPLGTDYLVQAHSGLGALVGAPGEPPAPSLMTLTDVLGGIIGAEAAVAALLARARTGAGVRAETALVDAARLLRAHARTTGRSAAVPAATELAALAADPAFAAAFATEGATRFARAPWSFAPAARTEGAR</sequence>
<organism evidence="3 4">
    <name type="scientific">Allonocardiopsis opalescens</name>
    <dbReference type="NCBI Taxonomy" id="1144618"/>
    <lineage>
        <taxon>Bacteria</taxon>
        <taxon>Bacillati</taxon>
        <taxon>Actinomycetota</taxon>
        <taxon>Actinomycetes</taxon>
        <taxon>Streptosporangiales</taxon>
        <taxon>Allonocardiopsis</taxon>
    </lineage>
</organism>
<dbReference type="InterPro" id="IPR050483">
    <property type="entry name" value="CoA-transferase_III_domain"/>
</dbReference>
<dbReference type="EMBL" id="PVZC01000001">
    <property type="protein sequence ID" value="PRY02387.1"/>
    <property type="molecule type" value="Genomic_DNA"/>
</dbReference>
<dbReference type="PANTHER" id="PTHR48207">
    <property type="entry name" value="SUCCINATE--HYDROXYMETHYLGLUTARATE COA-TRANSFERASE"/>
    <property type="match status" value="1"/>
</dbReference>
<feature type="region of interest" description="Disordered" evidence="2">
    <location>
        <begin position="185"/>
        <end position="217"/>
    </location>
</feature>
<name>A0A2T0QEM9_9ACTN</name>
<dbReference type="Pfam" id="PF02515">
    <property type="entry name" value="CoA_transf_3"/>
    <property type="match status" value="2"/>
</dbReference>
<evidence type="ECO:0000256" key="1">
    <source>
        <dbReference type="ARBA" id="ARBA00022679"/>
    </source>
</evidence>
<keyword evidence="4" id="KW-1185">Reference proteome</keyword>